<feature type="compositionally biased region" description="Basic residues" evidence="2">
    <location>
        <begin position="321"/>
        <end position="330"/>
    </location>
</feature>
<dbReference type="Pfam" id="PF08939">
    <property type="entry name" value="Bles03"/>
    <property type="match status" value="1"/>
</dbReference>
<accession>A0A8H6YNE7</accession>
<name>A0A8H6YNE7_9AGAR</name>
<evidence type="ECO:0000256" key="2">
    <source>
        <dbReference type="SAM" id="MobiDB-lite"/>
    </source>
</evidence>
<dbReference type="Gene3D" id="3.30.760.10">
    <property type="entry name" value="RNA Cap, Translation Initiation Factor Eif4e"/>
    <property type="match status" value="1"/>
</dbReference>
<evidence type="ECO:0000313" key="3">
    <source>
        <dbReference type="EMBL" id="KAF7362219.1"/>
    </source>
</evidence>
<dbReference type="AlphaFoldDB" id="A0A8H6YNE7"/>
<dbReference type="SUPFAM" id="SSF55418">
    <property type="entry name" value="eIF4e-like"/>
    <property type="match status" value="1"/>
</dbReference>
<comment type="caution">
    <text evidence="3">The sequence shown here is derived from an EMBL/GenBank/DDBJ whole genome shotgun (WGS) entry which is preliminary data.</text>
</comment>
<feature type="region of interest" description="Disordered" evidence="2">
    <location>
        <begin position="258"/>
        <end position="354"/>
    </location>
</feature>
<gene>
    <name evidence="3" type="ORF">MVEN_00568100</name>
</gene>
<sequence>MSSEDSLPKKYPYAWSAESELSLPDFLKKYKPSMVQNDGTKPWIWVQKGAPSREDTSPEAVEEGVGLLETVTERVEAIKNDASIPARSSKKTGAKGKKEVREEVQAEATEKFKQISVKHGFVSGKWLSFAPADKVDAIWSSLATSLVDGPLAATCAWSAKVATSPADGNATQHLICIYMPDVYDKAAVTEVMKVLLRNHGMNLSGVKSNLYTALGIDSKHASGLPSTTWKTTAILPESESKSHLKALKEAYFEGLKEKKEAAKNAPKPEAADKPAGSDATTKAKPKPQLKKKKAEDDPFGSDDDEQDDGEEAQRKAEVKAKKAPPKAAAKRAKDSDEDDDDDERPKKKKAAAKK</sequence>
<evidence type="ECO:0000256" key="1">
    <source>
        <dbReference type="ARBA" id="ARBA00010568"/>
    </source>
</evidence>
<dbReference type="Proteomes" id="UP000620124">
    <property type="component" value="Unassembled WGS sequence"/>
</dbReference>
<feature type="compositionally biased region" description="Acidic residues" evidence="2">
    <location>
        <begin position="297"/>
        <end position="310"/>
    </location>
</feature>
<dbReference type="PANTHER" id="PTHR31977">
    <property type="entry name" value="UPF0696 PROTEIN C11ORF68"/>
    <property type="match status" value="1"/>
</dbReference>
<dbReference type="InterPro" id="IPR023398">
    <property type="entry name" value="TIF_eIF4e-like"/>
</dbReference>
<dbReference type="PANTHER" id="PTHR31977:SF1">
    <property type="entry name" value="UPF0696 PROTEIN C11ORF68"/>
    <property type="match status" value="1"/>
</dbReference>
<proteinExistence type="inferred from homology"/>
<dbReference type="EMBL" id="JACAZI010000004">
    <property type="protein sequence ID" value="KAF7362219.1"/>
    <property type="molecule type" value="Genomic_DNA"/>
</dbReference>
<protein>
    <submittedName>
        <fullName evidence="3">UPF0696 like protein</fullName>
    </submittedName>
</protein>
<evidence type="ECO:0000313" key="4">
    <source>
        <dbReference type="Proteomes" id="UP000620124"/>
    </source>
</evidence>
<comment type="similarity">
    <text evidence="1">Belongs to the UPF0696 family.</text>
</comment>
<feature type="compositionally biased region" description="Basic and acidic residues" evidence="2">
    <location>
        <begin position="311"/>
        <end position="320"/>
    </location>
</feature>
<keyword evidence="4" id="KW-1185">Reference proteome</keyword>
<dbReference type="OrthoDB" id="10067381at2759"/>
<reference evidence="3" key="1">
    <citation type="submission" date="2020-05" db="EMBL/GenBank/DDBJ databases">
        <title>Mycena genomes resolve the evolution of fungal bioluminescence.</title>
        <authorList>
            <person name="Tsai I.J."/>
        </authorList>
    </citation>
    <scope>NUCLEOTIDE SEQUENCE</scope>
    <source>
        <strain evidence="3">CCC161011</strain>
    </source>
</reference>
<dbReference type="InterPro" id="IPR015034">
    <property type="entry name" value="Bles03"/>
</dbReference>
<organism evidence="3 4">
    <name type="scientific">Mycena venus</name>
    <dbReference type="NCBI Taxonomy" id="2733690"/>
    <lineage>
        <taxon>Eukaryota</taxon>
        <taxon>Fungi</taxon>
        <taxon>Dikarya</taxon>
        <taxon>Basidiomycota</taxon>
        <taxon>Agaricomycotina</taxon>
        <taxon>Agaricomycetes</taxon>
        <taxon>Agaricomycetidae</taxon>
        <taxon>Agaricales</taxon>
        <taxon>Marasmiineae</taxon>
        <taxon>Mycenaceae</taxon>
        <taxon>Mycena</taxon>
    </lineage>
</organism>
<feature type="compositionally biased region" description="Basic residues" evidence="2">
    <location>
        <begin position="283"/>
        <end position="292"/>
    </location>
</feature>